<dbReference type="InterPro" id="IPR036255">
    <property type="entry name" value="YgfB-like_sf"/>
</dbReference>
<dbReference type="RefSeq" id="WP_270921042.1">
    <property type="nucleotide sequence ID" value="NZ_CP127247.1"/>
</dbReference>
<protein>
    <submittedName>
        <fullName evidence="1">UPF0149 family protein</fullName>
    </submittedName>
</protein>
<dbReference type="InterPro" id="IPR004027">
    <property type="entry name" value="SEC_C_motif"/>
</dbReference>
<gene>
    <name evidence="1" type="ORF">QPJ95_10960</name>
</gene>
<dbReference type="PANTHER" id="PTHR33747:SF1">
    <property type="entry name" value="ADENYLATE CYCLASE-ASSOCIATED CAP C-TERMINAL DOMAIN-CONTAINING PROTEIN"/>
    <property type="match status" value="1"/>
</dbReference>
<dbReference type="EMBL" id="CP127247">
    <property type="protein sequence ID" value="WIY27380.1"/>
    <property type="molecule type" value="Genomic_DNA"/>
</dbReference>
<name>A0A9Y2L259_9RHOB</name>
<dbReference type="AlphaFoldDB" id="A0A9Y2L259"/>
<keyword evidence="2" id="KW-1185">Reference proteome</keyword>
<reference evidence="1 2" key="1">
    <citation type="submission" date="2023-06" db="EMBL/GenBank/DDBJ databases">
        <title>Parasedimentitalea psychrophila sp. nov., a psychrophilic bacterium isolated from deep-sea sediment.</title>
        <authorList>
            <person name="Li A."/>
        </authorList>
    </citation>
    <scope>NUCLEOTIDE SEQUENCE [LARGE SCALE GENOMIC DNA]</scope>
    <source>
        <strain evidence="1 2">QS115</strain>
    </source>
</reference>
<dbReference type="Gene3D" id="1.20.120.740">
    <property type="entry name" value="YgfB uncharacterised protein family UPF0149, PF03695"/>
    <property type="match status" value="1"/>
</dbReference>
<accession>A0A9Y2L259</accession>
<organism evidence="1 2">
    <name type="scientific">Parasedimentitalea psychrophila</name>
    <dbReference type="NCBI Taxonomy" id="2997337"/>
    <lineage>
        <taxon>Bacteria</taxon>
        <taxon>Pseudomonadati</taxon>
        <taxon>Pseudomonadota</taxon>
        <taxon>Alphaproteobacteria</taxon>
        <taxon>Rhodobacterales</taxon>
        <taxon>Paracoccaceae</taxon>
        <taxon>Parasedimentitalea</taxon>
    </lineage>
</organism>
<evidence type="ECO:0000313" key="2">
    <source>
        <dbReference type="Proteomes" id="UP001238334"/>
    </source>
</evidence>
<dbReference type="PANTHER" id="PTHR33747">
    <property type="entry name" value="UPF0225 PROTEIN SCO1677"/>
    <property type="match status" value="1"/>
</dbReference>
<dbReference type="Proteomes" id="UP001238334">
    <property type="component" value="Chromosome"/>
</dbReference>
<dbReference type="KEGG" id="ppso:QPJ95_10960"/>
<dbReference type="Gene3D" id="3.10.450.50">
    <property type="match status" value="1"/>
</dbReference>
<dbReference type="SUPFAM" id="SSF103642">
    <property type="entry name" value="Sec-C motif"/>
    <property type="match status" value="1"/>
</dbReference>
<dbReference type="InterPro" id="IPR011978">
    <property type="entry name" value="YgfB-like"/>
</dbReference>
<dbReference type="NCBIfam" id="TIGR02292">
    <property type="entry name" value="ygfB_yecA"/>
    <property type="match status" value="1"/>
</dbReference>
<evidence type="ECO:0000313" key="1">
    <source>
        <dbReference type="EMBL" id="WIY27380.1"/>
    </source>
</evidence>
<dbReference type="Pfam" id="PF03695">
    <property type="entry name" value="UPF0149"/>
    <property type="match status" value="1"/>
</dbReference>
<sequence>MLNDSELNQLNELLLSIPMENEGMLLSEFDGFCAGLIVCPEVTMPSEWLPCVWGEGADHFATLEALQSATDLIMRHYNDVAVSLTPPSLEYGPLYDEDARTGEILWESWVCGFEQAMRLRMDAWEQIVESEDEEAGASVTMMLALYSIAEGNSDLPKKSIKELTQQAPDLIPTLVLTINGWTKSLSTQSSLPPFMQSANTPSAPFSGKKVGRNEPCPCGSGRKYKRCCGGS</sequence>
<dbReference type="SUPFAM" id="SSF101327">
    <property type="entry name" value="YgfB-like"/>
    <property type="match status" value="1"/>
</dbReference>
<dbReference type="Pfam" id="PF02810">
    <property type="entry name" value="SEC-C"/>
    <property type="match status" value="1"/>
</dbReference>
<proteinExistence type="predicted"/>